<organism evidence="1 2">
    <name type="scientific">Junco hyemalis</name>
    <name type="common">Dark-eyed junco</name>
    <dbReference type="NCBI Taxonomy" id="40217"/>
    <lineage>
        <taxon>Eukaryota</taxon>
        <taxon>Metazoa</taxon>
        <taxon>Chordata</taxon>
        <taxon>Craniata</taxon>
        <taxon>Vertebrata</taxon>
        <taxon>Euteleostomi</taxon>
        <taxon>Archelosauria</taxon>
        <taxon>Archosauria</taxon>
        <taxon>Dinosauria</taxon>
        <taxon>Saurischia</taxon>
        <taxon>Theropoda</taxon>
        <taxon>Coelurosauria</taxon>
        <taxon>Aves</taxon>
        <taxon>Neognathae</taxon>
        <taxon>Neoaves</taxon>
        <taxon>Telluraves</taxon>
        <taxon>Australaves</taxon>
        <taxon>Passeriformes</taxon>
        <taxon>Passerellidae</taxon>
        <taxon>Junco</taxon>
    </lineage>
</organism>
<reference evidence="1" key="2">
    <citation type="submission" date="2025-09" db="UniProtKB">
        <authorList>
            <consortium name="Ensembl"/>
        </authorList>
    </citation>
    <scope>IDENTIFICATION</scope>
</reference>
<dbReference type="Proteomes" id="UP000694408">
    <property type="component" value="Unplaced"/>
</dbReference>
<dbReference type="AlphaFoldDB" id="A0A8C5J581"/>
<dbReference type="Ensembl" id="ENSJHYT00000015802.1">
    <property type="protein sequence ID" value="ENSJHYP00000013097.1"/>
    <property type="gene ID" value="ENSJHYG00000010169.1"/>
</dbReference>
<sequence length="65" mass="7093">MAKGNSSSYKAITSESFYKKLFSKTSRKASLANWDKSTPSTSPPAEPASCLLQKLTKSSFLMNGR</sequence>
<protein>
    <submittedName>
        <fullName evidence="1">Uncharacterized protein</fullName>
    </submittedName>
</protein>
<evidence type="ECO:0000313" key="1">
    <source>
        <dbReference type="Ensembl" id="ENSJHYP00000013097.1"/>
    </source>
</evidence>
<evidence type="ECO:0000313" key="2">
    <source>
        <dbReference type="Proteomes" id="UP000694408"/>
    </source>
</evidence>
<reference evidence="1" key="1">
    <citation type="submission" date="2025-08" db="UniProtKB">
        <authorList>
            <consortium name="Ensembl"/>
        </authorList>
    </citation>
    <scope>IDENTIFICATION</scope>
</reference>
<proteinExistence type="predicted"/>
<keyword evidence="2" id="KW-1185">Reference proteome</keyword>
<accession>A0A8C5J581</accession>
<name>A0A8C5J581_JUNHY</name>